<reference evidence="2 3" key="1">
    <citation type="submission" date="2018-12" db="EMBL/GenBank/DDBJ databases">
        <title>Lysinibacillus antri sp. nov., isolated from a cave soil.</title>
        <authorList>
            <person name="Narsing Rao M.P."/>
            <person name="Zhang H."/>
            <person name="Dong Z.-Y."/>
            <person name="Niu X.-K."/>
            <person name="Zhang K."/>
            <person name="Fang B.-Z."/>
            <person name="Kang Y.-Q."/>
            <person name="Xiao M."/>
            <person name="Li W.-J."/>
        </authorList>
    </citation>
    <scope>NUCLEOTIDE SEQUENCE [LARGE SCALE GENOMIC DNA]</scope>
    <source>
        <strain evidence="2 3">SYSU K30002</strain>
    </source>
</reference>
<dbReference type="Proteomes" id="UP000287910">
    <property type="component" value="Unassembled WGS sequence"/>
</dbReference>
<dbReference type="RefSeq" id="WP_126658542.1">
    <property type="nucleotide sequence ID" value="NZ_RYYR01000008.1"/>
</dbReference>
<evidence type="ECO:0000313" key="2">
    <source>
        <dbReference type="EMBL" id="RUL53979.1"/>
    </source>
</evidence>
<proteinExistence type="predicted"/>
<dbReference type="AlphaFoldDB" id="A0A3S0PQA3"/>
<feature type="region of interest" description="Disordered" evidence="1">
    <location>
        <begin position="20"/>
        <end position="47"/>
    </location>
</feature>
<dbReference type="EMBL" id="RYYR01000008">
    <property type="protein sequence ID" value="RUL53979.1"/>
    <property type="molecule type" value="Genomic_DNA"/>
</dbReference>
<gene>
    <name evidence="2" type="ORF">EK386_07580</name>
</gene>
<protein>
    <submittedName>
        <fullName evidence="2">Uncharacterized protein</fullName>
    </submittedName>
</protein>
<comment type="caution">
    <text evidence="2">The sequence shown here is derived from an EMBL/GenBank/DDBJ whole genome shotgun (WGS) entry which is preliminary data.</text>
</comment>
<name>A0A3S0PQA3_9BACI</name>
<evidence type="ECO:0000256" key="1">
    <source>
        <dbReference type="SAM" id="MobiDB-lite"/>
    </source>
</evidence>
<feature type="compositionally biased region" description="Basic and acidic residues" evidence="1">
    <location>
        <begin position="32"/>
        <end position="47"/>
    </location>
</feature>
<dbReference type="PROSITE" id="PS51257">
    <property type="entry name" value="PROKAR_LIPOPROTEIN"/>
    <property type="match status" value="1"/>
</dbReference>
<keyword evidence="3" id="KW-1185">Reference proteome</keyword>
<organism evidence="2 3">
    <name type="scientific">Lysinibacillus antri</name>
    <dbReference type="NCBI Taxonomy" id="2498145"/>
    <lineage>
        <taxon>Bacteria</taxon>
        <taxon>Bacillati</taxon>
        <taxon>Bacillota</taxon>
        <taxon>Bacilli</taxon>
        <taxon>Bacillales</taxon>
        <taxon>Bacillaceae</taxon>
        <taxon>Lysinibacillus</taxon>
    </lineage>
</organism>
<sequence length="223" mass="25201">MKNVLIIFGLLLLIGCSDNSEKQTVDSSPPLEEVKEEPTTTDEQVRDETTPLDFKQFFKPDNTTATFLGEGNEFASYTEKTKWLSDEFVATMIDNGGAVTMKVYRVFKDRIDKVYDELVEGIPNEVVYPELSKLENAEVIETFLAGPIEVGTTFGKWKIIEVGTTLETPYKTFENVFVIEETGDGYVNRKYFAEGYGDVKTESIMNTDQNEEFIVTSTLESIK</sequence>
<accession>A0A3S0PQA3</accession>
<evidence type="ECO:0000313" key="3">
    <source>
        <dbReference type="Proteomes" id="UP000287910"/>
    </source>
</evidence>